<dbReference type="GO" id="GO:0016747">
    <property type="term" value="F:acyltransferase activity, transferring groups other than amino-acyl groups"/>
    <property type="evidence" value="ECO:0007669"/>
    <property type="project" value="TreeGrafter"/>
</dbReference>
<dbReference type="CDD" id="cd14256">
    <property type="entry name" value="Dockerin_I"/>
    <property type="match status" value="1"/>
</dbReference>
<dbReference type="EMBL" id="QPJT01000014">
    <property type="protein sequence ID" value="RCX14836.1"/>
    <property type="molecule type" value="Genomic_DNA"/>
</dbReference>
<dbReference type="InterPro" id="IPR029058">
    <property type="entry name" value="AB_hydrolase_fold"/>
</dbReference>
<evidence type="ECO:0000256" key="2">
    <source>
        <dbReference type="SAM" id="SignalP"/>
    </source>
</evidence>
<accession>A0A369B312</accession>
<dbReference type="SUPFAM" id="SSF49785">
    <property type="entry name" value="Galactose-binding domain-like"/>
    <property type="match status" value="1"/>
</dbReference>
<keyword evidence="1 2" id="KW-0732">Signal</keyword>
<evidence type="ECO:0000313" key="5">
    <source>
        <dbReference type="EMBL" id="RCX14836.1"/>
    </source>
</evidence>
<dbReference type="Pfam" id="PF03422">
    <property type="entry name" value="CBM_6"/>
    <property type="match status" value="1"/>
</dbReference>
<dbReference type="InterPro" id="IPR006584">
    <property type="entry name" value="Cellulose-bd_IV"/>
</dbReference>
<evidence type="ECO:0000313" key="6">
    <source>
        <dbReference type="Proteomes" id="UP000253034"/>
    </source>
</evidence>
<dbReference type="SUPFAM" id="SSF63446">
    <property type="entry name" value="Type I dockerin domain"/>
    <property type="match status" value="1"/>
</dbReference>
<dbReference type="InterPro" id="IPR005084">
    <property type="entry name" value="CBM6"/>
</dbReference>
<reference evidence="5 6" key="1">
    <citation type="submission" date="2018-07" db="EMBL/GenBank/DDBJ databases">
        <title>Genomic Encyclopedia of Type Strains, Phase IV (KMG-IV): sequencing the most valuable type-strain genomes for metagenomic binning, comparative biology and taxonomic classification.</title>
        <authorList>
            <person name="Goeker M."/>
        </authorList>
    </citation>
    <scope>NUCLEOTIDE SEQUENCE [LARGE SCALE GENOMIC DNA]</scope>
    <source>
        <strain evidence="5 6">DSM 27016</strain>
    </source>
</reference>
<dbReference type="Proteomes" id="UP000253034">
    <property type="component" value="Unassembled WGS sequence"/>
</dbReference>
<dbReference type="SUPFAM" id="SSF53474">
    <property type="entry name" value="alpha/beta-Hydrolases"/>
    <property type="match status" value="1"/>
</dbReference>
<dbReference type="GO" id="GO:0030246">
    <property type="term" value="F:carbohydrate binding"/>
    <property type="evidence" value="ECO:0007669"/>
    <property type="project" value="InterPro"/>
</dbReference>
<sequence length="500" mass="54112">MKRESLINKISRKTALLFLALTVLLSMPLSSIAADALPAAPPSGYDRVQNNIPHGQVSYITYQSSATNSQRRARIYLPPGYSASNKYSVLYLLHGIGGNEDEWYNSGVPHVILDNLIAAGKIQPFICVLPNGNATGNGISDGWENFTKDLINSLVPYIESKYSVYNDAKHRAVAGLSQGGAQSLNIGLPNADKFNYVGGFSSSPITKQVGQLFPDGGAKVRANLKLLFLSCGTSDFLISNNNRVRDYCKSNNISYTEWLLQGNGHDWTVWKPSLWNFAQMACARGFTDYGPVTPPEPRSAFEKIEGESYNSQSGIQDGSCSEGGECVGYIENGDYTVYSNIDFESGATGFKARVASDTSGGNIEIRLDSITGPVIGTCAVAGTGGWQNWVDVQCNVSGVSGKHDLYLKYTGGSGYLFNVNWFQFTKGGTPDVLVGDLNGDGSVNTTDYALMKMYLIGSIEDFPVENDLKAGDLNSDGVINSVDFSIFKQYLLGLIPKLPY</sequence>
<dbReference type="PROSITE" id="PS51766">
    <property type="entry name" value="DOCKERIN"/>
    <property type="match status" value="1"/>
</dbReference>
<dbReference type="Gene3D" id="1.10.1330.10">
    <property type="entry name" value="Dockerin domain"/>
    <property type="match status" value="1"/>
</dbReference>
<dbReference type="Pfam" id="PF00756">
    <property type="entry name" value="Esterase"/>
    <property type="match status" value="1"/>
</dbReference>
<dbReference type="InterPro" id="IPR002105">
    <property type="entry name" value="Dockerin_1_rpt"/>
</dbReference>
<feature type="domain" description="Dockerin" evidence="4">
    <location>
        <begin position="430"/>
        <end position="500"/>
    </location>
</feature>
<dbReference type="Gene3D" id="3.40.50.1820">
    <property type="entry name" value="alpha/beta hydrolase"/>
    <property type="match status" value="1"/>
</dbReference>
<dbReference type="PANTHER" id="PTHR48098:SF1">
    <property type="entry name" value="DIACYLGLYCEROL ACYLTRANSFERASE_MYCOLYLTRANSFERASE AG85A"/>
    <property type="match status" value="1"/>
</dbReference>
<dbReference type="Gene3D" id="2.60.120.260">
    <property type="entry name" value="Galactose-binding domain-like"/>
    <property type="match status" value="1"/>
</dbReference>
<proteinExistence type="predicted"/>
<dbReference type="RefSeq" id="WP_114298270.1">
    <property type="nucleotide sequence ID" value="NZ_QPJT01000014.1"/>
</dbReference>
<dbReference type="InterPro" id="IPR036439">
    <property type="entry name" value="Dockerin_dom_sf"/>
</dbReference>
<dbReference type="GO" id="GO:0004553">
    <property type="term" value="F:hydrolase activity, hydrolyzing O-glycosyl compounds"/>
    <property type="evidence" value="ECO:0007669"/>
    <property type="project" value="InterPro"/>
</dbReference>
<name>A0A369B312_9FIRM</name>
<dbReference type="InterPro" id="IPR008979">
    <property type="entry name" value="Galactose-bd-like_sf"/>
</dbReference>
<gene>
    <name evidence="5" type="ORF">DFR58_11470</name>
</gene>
<dbReference type="GO" id="GO:0000272">
    <property type="term" value="P:polysaccharide catabolic process"/>
    <property type="evidence" value="ECO:0007669"/>
    <property type="project" value="InterPro"/>
</dbReference>
<evidence type="ECO:0000256" key="1">
    <source>
        <dbReference type="ARBA" id="ARBA00022729"/>
    </source>
</evidence>
<dbReference type="InterPro" id="IPR016134">
    <property type="entry name" value="Dockerin_dom"/>
</dbReference>
<dbReference type="PROSITE" id="PS51175">
    <property type="entry name" value="CBM6"/>
    <property type="match status" value="1"/>
</dbReference>
<dbReference type="InterPro" id="IPR050583">
    <property type="entry name" value="Mycobacterial_A85_antigen"/>
</dbReference>
<keyword evidence="6" id="KW-1185">Reference proteome</keyword>
<dbReference type="InterPro" id="IPR000801">
    <property type="entry name" value="Esterase-like"/>
</dbReference>
<dbReference type="AlphaFoldDB" id="A0A369B312"/>
<protein>
    <submittedName>
        <fullName evidence="5">Enterochelin esterase-like enzyme</fullName>
    </submittedName>
</protein>
<evidence type="ECO:0000259" key="4">
    <source>
        <dbReference type="PROSITE" id="PS51766"/>
    </source>
</evidence>
<feature type="signal peptide" evidence="2">
    <location>
        <begin position="1"/>
        <end position="33"/>
    </location>
</feature>
<dbReference type="OrthoDB" id="9777383at2"/>
<comment type="caution">
    <text evidence="5">The sequence shown here is derived from an EMBL/GenBank/DDBJ whole genome shotgun (WGS) entry which is preliminary data.</text>
</comment>
<feature type="chain" id="PRO_5039647834" evidence="2">
    <location>
        <begin position="34"/>
        <end position="500"/>
    </location>
</feature>
<dbReference type="Pfam" id="PF00404">
    <property type="entry name" value="Dockerin_1"/>
    <property type="match status" value="1"/>
</dbReference>
<dbReference type="CDD" id="cd04084">
    <property type="entry name" value="CBM6_xylanase-like"/>
    <property type="match status" value="1"/>
</dbReference>
<dbReference type="PANTHER" id="PTHR48098">
    <property type="entry name" value="ENTEROCHELIN ESTERASE-RELATED"/>
    <property type="match status" value="1"/>
</dbReference>
<dbReference type="SMART" id="SM00606">
    <property type="entry name" value="CBD_IV"/>
    <property type="match status" value="1"/>
</dbReference>
<evidence type="ECO:0000259" key="3">
    <source>
        <dbReference type="PROSITE" id="PS51175"/>
    </source>
</evidence>
<organism evidence="5 6">
    <name type="scientific">Anaerobacterium chartisolvens</name>
    <dbReference type="NCBI Taxonomy" id="1297424"/>
    <lineage>
        <taxon>Bacteria</taxon>
        <taxon>Bacillati</taxon>
        <taxon>Bacillota</taxon>
        <taxon>Clostridia</taxon>
        <taxon>Eubacteriales</taxon>
        <taxon>Oscillospiraceae</taxon>
        <taxon>Anaerobacterium</taxon>
    </lineage>
</organism>
<feature type="domain" description="CBM6" evidence="3">
    <location>
        <begin position="302"/>
        <end position="425"/>
    </location>
</feature>